<dbReference type="SUPFAM" id="SSF54631">
    <property type="entry name" value="CBS-domain pair"/>
    <property type="match status" value="1"/>
</dbReference>
<dbReference type="CDD" id="cd02205">
    <property type="entry name" value="CBS_pair_SF"/>
    <property type="match status" value="1"/>
</dbReference>
<name>A0A7G9YU05_9EURY</name>
<evidence type="ECO:0000256" key="2">
    <source>
        <dbReference type="ARBA" id="ARBA00023167"/>
    </source>
</evidence>
<dbReference type="InterPro" id="IPR000644">
    <property type="entry name" value="CBS_dom"/>
</dbReference>
<accession>A0A7G9YU05</accession>
<sequence>MEEEKTNEEMLQKFYETAAEDIMDKKTGDIPIIDKDADLIDVLSALNVSDHVWVVESKGSKKLVGIITEHDVLHILSPRKRIPSVGAPDKRSLPYSSFEEASHLMSRDPIKCESNEKVGNILDKMMTHRIRRMPVVENGEIIGEITLHHLIRKLYALIKYESPGNIE</sequence>
<protein>
    <recommendedName>
        <fullName evidence="4">CBS domain-containing protein</fullName>
    </recommendedName>
</protein>
<evidence type="ECO:0000313" key="5">
    <source>
        <dbReference type="EMBL" id="QNO51489.1"/>
    </source>
</evidence>
<dbReference type="InterPro" id="IPR046342">
    <property type="entry name" value="CBS_dom_sf"/>
</dbReference>
<dbReference type="PROSITE" id="PS51371">
    <property type="entry name" value="CBS"/>
    <property type="match status" value="2"/>
</dbReference>
<dbReference type="Gene3D" id="3.10.580.10">
    <property type="entry name" value="CBS-domain"/>
    <property type="match status" value="1"/>
</dbReference>
<evidence type="ECO:0000256" key="1">
    <source>
        <dbReference type="ARBA" id="ARBA00023122"/>
    </source>
</evidence>
<keyword evidence="1 3" id="KW-0129">CBS domain</keyword>
<dbReference type="InterPro" id="IPR051257">
    <property type="entry name" value="Diverse_CBS-Domain"/>
</dbReference>
<reference evidence="5" key="1">
    <citation type="submission" date="2020-06" db="EMBL/GenBank/DDBJ databases">
        <title>Unique genomic features of the anaerobic methanotrophic archaea.</title>
        <authorList>
            <person name="Chadwick G.L."/>
            <person name="Skennerton C.T."/>
            <person name="Laso-Perez R."/>
            <person name="Leu A.O."/>
            <person name="Speth D.R."/>
            <person name="Yu H."/>
            <person name="Morgan-Lang C."/>
            <person name="Hatzenpichler R."/>
            <person name="Goudeau D."/>
            <person name="Malmstrom R."/>
            <person name="Brazelton W.J."/>
            <person name="Woyke T."/>
            <person name="Hallam S.J."/>
            <person name="Tyson G.W."/>
            <person name="Wegener G."/>
            <person name="Boetius A."/>
            <person name="Orphan V."/>
        </authorList>
    </citation>
    <scope>NUCLEOTIDE SEQUENCE</scope>
</reference>
<feature type="domain" description="CBS" evidence="4">
    <location>
        <begin position="105"/>
        <end position="164"/>
    </location>
</feature>
<proteinExistence type="predicted"/>
<keyword evidence="2" id="KW-0028">Amino-acid biosynthesis</keyword>
<dbReference type="PANTHER" id="PTHR43080">
    <property type="entry name" value="CBS DOMAIN-CONTAINING PROTEIN CBSX3, MITOCHONDRIAL"/>
    <property type="match status" value="1"/>
</dbReference>
<dbReference type="Pfam" id="PF00571">
    <property type="entry name" value="CBS"/>
    <property type="match status" value="2"/>
</dbReference>
<dbReference type="AlphaFoldDB" id="A0A7G9YU05"/>
<dbReference type="GO" id="GO:0009086">
    <property type="term" value="P:methionine biosynthetic process"/>
    <property type="evidence" value="ECO:0007669"/>
    <property type="project" value="UniProtKB-KW"/>
</dbReference>
<feature type="domain" description="CBS" evidence="4">
    <location>
        <begin position="23"/>
        <end position="84"/>
    </location>
</feature>
<evidence type="ECO:0000259" key="4">
    <source>
        <dbReference type="PROSITE" id="PS51371"/>
    </source>
</evidence>
<evidence type="ECO:0000256" key="3">
    <source>
        <dbReference type="PROSITE-ProRule" id="PRU00703"/>
    </source>
</evidence>
<keyword evidence="2" id="KW-0486">Methionine biosynthesis</keyword>
<dbReference type="EMBL" id="MT631471">
    <property type="protein sequence ID" value="QNO51489.1"/>
    <property type="molecule type" value="Genomic_DNA"/>
</dbReference>
<dbReference type="SMART" id="SM00116">
    <property type="entry name" value="CBS"/>
    <property type="match status" value="2"/>
</dbReference>
<organism evidence="5">
    <name type="scientific">Candidatus Methanophagaceae archaeon ANME-1 ERB6</name>
    <dbReference type="NCBI Taxonomy" id="2759912"/>
    <lineage>
        <taxon>Archaea</taxon>
        <taxon>Methanobacteriati</taxon>
        <taxon>Methanobacteriota</taxon>
        <taxon>Stenosarchaea group</taxon>
        <taxon>Methanomicrobia</taxon>
        <taxon>Candidatus Methanophagales</taxon>
        <taxon>Candidatus Methanophagaceae</taxon>
    </lineage>
</organism>
<gene>
    <name evidence="5" type="ORF">CBNPKNJC_00003</name>
</gene>
<dbReference type="PANTHER" id="PTHR43080:SF2">
    <property type="entry name" value="CBS DOMAIN-CONTAINING PROTEIN"/>
    <property type="match status" value="1"/>
</dbReference>